<dbReference type="Pfam" id="PF13563">
    <property type="entry name" value="2_5_RNA_ligase2"/>
    <property type="match status" value="1"/>
</dbReference>
<keyword evidence="2" id="KW-0436">Ligase</keyword>
<evidence type="ECO:0000313" key="2">
    <source>
        <dbReference type="EMBL" id="MBB5378152.1"/>
    </source>
</evidence>
<evidence type="ECO:0000313" key="1">
    <source>
        <dbReference type="EMBL" id="GHF56411.1"/>
    </source>
</evidence>
<sequence length="198" mass="21332">MTAPLPTAIDRSRPLNSVVAWPPAVLDTWMRRLQQELGVSGFGAPHLNLRAPFQTPLDTPDLVAALRAALRHQPAFEVRLRGWKRLPGVIFLECEPDPPLLRAHDLLLSVGPSTRAAYDGAEYRPHLTLALGVLAWGADLLWDAVQGRTPPVSAFTVEALSLTRESRGEVQELHTFPLRGADAAAGPFPAGGVGAAPH</sequence>
<keyword evidence="4" id="KW-1185">Reference proteome</keyword>
<dbReference type="PANTHER" id="PTHR40037">
    <property type="entry name" value="PHOSPHOESTERASE YJCG-RELATED"/>
    <property type="match status" value="1"/>
</dbReference>
<evidence type="ECO:0000313" key="4">
    <source>
        <dbReference type="Proteomes" id="UP000619376"/>
    </source>
</evidence>
<protein>
    <submittedName>
        <fullName evidence="2">2'-5' RNA ligase</fullName>
    </submittedName>
</protein>
<dbReference type="Gene3D" id="3.90.1140.10">
    <property type="entry name" value="Cyclic phosphodiesterase"/>
    <property type="match status" value="1"/>
</dbReference>
<gene>
    <name evidence="1" type="ORF">GCM10017781_35910</name>
    <name evidence="2" type="ORF">HNQ07_003653</name>
</gene>
<dbReference type="SUPFAM" id="SSF55144">
    <property type="entry name" value="LigT-like"/>
    <property type="match status" value="1"/>
</dbReference>
<dbReference type="Proteomes" id="UP000539473">
    <property type="component" value="Unassembled WGS sequence"/>
</dbReference>
<dbReference type="EMBL" id="BNAJ01000011">
    <property type="protein sequence ID" value="GHF56411.1"/>
    <property type="molecule type" value="Genomic_DNA"/>
</dbReference>
<dbReference type="RefSeq" id="WP_184114370.1">
    <property type="nucleotide sequence ID" value="NZ_BNAJ01000011.1"/>
</dbReference>
<dbReference type="PANTHER" id="PTHR40037:SF1">
    <property type="entry name" value="PHOSPHOESTERASE SAOUHSC_00951-RELATED"/>
    <property type="match status" value="1"/>
</dbReference>
<reference evidence="4" key="2">
    <citation type="journal article" date="2019" name="Int. J. Syst. Evol. Microbiol.">
        <title>The Global Catalogue of Microorganisms (GCM) 10K type strain sequencing project: providing services to taxonomists for standard genome sequencing and annotation.</title>
        <authorList>
            <consortium name="The Broad Institute Genomics Platform"/>
            <consortium name="The Broad Institute Genome Sequencing Center for Infectious Disease"/>
            <person name="Wu L."/>
            <person name="Ma J."/>
        </authorList>
    </citation>
    <scope>NUCLEOTIDE SEQUENCE [LARGE SCALE GENOMIC DNA]</scope>
    <source>
        <strain evidence="4">CGMCC 1.18437</strain>
    </source>
</reference>
<dbReference type="InterPro" id="IPR009097">
    <property type="entry name" value="Cyclic_Pdiesterase"/>
</dbReference>
<dbReference type="GO" id="GO:0016874">
    <property type="term" value="F:ligase activity"/>
    <property type="evidence" value="ECO:0007669"/>
    <property type="project" value="UniProtKB-KW"/>
</dbReference>
<dbReference type="AlphaFoldDB" id="A0A7W8KHE7"/>
<reference evidence="1" key="1">
    <citation type="journal article" date="2014" name="Int. J. Syst. Evol. Microbiol.">
        <title>Complete genome of a new Firmicutes species belonging to the dominant human colonic microbiota ('Ruminococcus bicirculans') reveals two chromosomes and a selective capacity to utilize plant glucans.</title>
        <authorList>
            <consortium name="NISC Comparative Sequencing Program"/>
            <person name="Wegmann U."/>
            <person name="Louis P."/>
            <person name="Goesmann A."/>
            <person name="Henrissat B."/>
            <person name="Duncan S.H."/>
            <person name="Flint H.J."/>
        </authorList>
    </citation>
    <scope>NUCLEOTIDE SEQUENCE</scope>
    <source>
        <strain evidence="1">CGMCC 1.18437</strain>
    </source>
</reference>
<dbReference type="InterPro" id="IPR050580">
    <property type="entry name" value="2H_phosphoesterase_YjcG-like"/>
</dbReference>
<evidence type="ECO:0000313" key="3">
    <source>
        <dbReference type="Proteomes" id="UP000539473"/>
    </source>
</evidence>
<accession>A0A7W8KHE7</accession>
<reference evidence="2 3" key="3">
    <citation type="submission" date="2020-08" db="EMBL/GenBank/DDBJ databases">
        <title>Genomic Encyclopedia of Type Strains, Phase IV (KMG-IV): sequencing the most valuable type-strain genomes for metagenomic binning, comparative biology and taxonomic classification.</title>
        <authorList>
            <person name="Goeker M."/>
        </authorList>
    </citation>
    <scope>NUCLEOTIDE SEQUENCE [LARGE SCALE GENOMIC DNA]</scope>
    <source>
        <strain evidence="2 3">DSM 27521</strain>
    </source>
</reference>
<organism evidence="2 3">
    <name type="scientific">Deinococcus metalli</name>
    <dbReference type="NCBI Taxonomy" id="1141878"/>
    <lineage>
        <taxon>Bacteria</taxon>
        <taxon>Thermotogati</taxon>
        <taxon>Deinococcota</taxon>
        <taxon>Deinococci</taxon>
        <taxon>Deinococcales</taxon>
        <taxon>Deinococcaceae</taxon>
        <taxon>Deinococcus</taxon>
    </lineage>
</organism>
<dbReference type="EMBL" id="JACHFK010000011">
    <property type="protein sequence ID" value="MBB5378152.1"/>
    <property type="molecule type" value="Genomic_DNA"/>
</dbReference>
<name>A0A7W8KHE7_9DEIO</name>
<proteinExistence type="predicted"/>
<dbReference type="Proteomes" id="UP000619376">
    <property type="component" value="Unassembled WGS sequence"/>
</dbReference>
<comment type="caution">
    <text evidence="2">The sequence shown here is derived from an EMBL/GenBank/DDBJ whole genome shotgun (WGS) entry which is preliminary data.</text>
</comment>
<reference evidence="1" key="4">
    <citation type="submission" date="2024-05" db="EMBL/GenBank/DDBJ databases">
        <authorList>
            <person name="Sun Q."/>
            <person name="Zhou Y."/>
        </authorList>
    </citation>
    <scope>NUCLEOTIDE SEQUENCE</scope>
    <source>
        <strain evidence="1">CGMCC 1.18437</strain>
    </source>
</reference>